<dbReference type="InterPro" id="IPR027443">
    <property type="entry name" value="IPNS-like_sf"/>
</dbReference>
<keyword evidence="2" id="KW-0408">Iron</keyword>
<sequence length="204" mass="22468">EIVAAYSIEAKKLGLRILELLSEGFGLGSGFFGDKLSESAGDVYGLQVLKDGEWIGVEPLHNAFVVNIGHQLEIISNNKLKSAEHRAVTNLKVARTTAAFFINPSDDCIIEPAKSLIGTDESPVYRAFKFKEEVVTTYQIEAKKLGLRNLELLCEGIGIEHGYFEHELTEDLQLGANHYPPIPEPSLTPGIPTYFDPDLLTILL</sequence>
<keyword evidence="5" id="KW-1185">Reference proteome</keyword>
<reference evidence="4 5" key="1">
    <citation type="journal article" date="2019" name="Genome Biol. Evol.">
        <title>Insights into the evolution of the New World diploid cottons (Gossypium, subgenus Houzingenia) based on genome sequencing.</title>
        <authorList>
            <person name="Grover C.E."/>
            <person name="Arick M.A. 2nd"/>
            <person name="Thrash A."/>
            <person name="Conover J.L."/>
            <person name="Sanders W.S."/>
            <person name="Peterson D.G."/>
            <person name="Frelichowski J.E."/>
            <person name="Scheffler J.A."/>
            <person name="Scheffler B.E."/>
            <person name="Wendel J.F."/>
        </authorList>
    </citation>
    <scope>NUCLEOTIDE SEQUENCE [LARGE SCALE GENOMIC DNA]</scope>
    <source>
        <strain evidence="4">6</strain>
        <tissue evidence="4">Leaf</tissue>
    </source>
</reference>
<dbReference type="InterPro" id="IPR044861">
    <property type="entry name" value="IPNS-like_FE2OG_OXY"/>
</dbReference>
<dbReference type="Gene3D" id="2.60.120.330">
    <property type="entry name" value="B-lactam Antibiotic, Isopenicillin N Synthase, Chain"/>
    <property type="match status" value="2"/>
</dbReference>
<organism evidence="4 5">
    <name type="scientific">Gossypium armourianum</name>
    <dbReference type="NCBI Taxonomy" id="34283"/>
    <lineage>
        <taxon>Eukaryota</taxon>
        <taxon>Viridiplantae</taxon>
        <taxon>Streptophyta</taxon>
        <taxon>Embryophyta</taxon>
        <taxon>Tracheophyta</taxon>
        <taxon>Spermatophyta</taxon>
        <taxon>Magnoliopsida</taxon>
        <taxon>eudicotyledons</taxon>
        <taxon>Gunneridae</taxon>
        <taxon>Pentapetalae</taxon>
        <taxon>rosids</taxon>
        <taxon>malvids</taxon>
        <taxon>Malvales</taxon>
        <taxon>Malvaceae</taxon>
        <taxon>Malvoideae</taxon>
        <taxon>Gossypium</taxon>
    </lineage>
</organism>
<comment type="caution">
    <text evidence="4">The sequence shown here is derived from an EMBL/GenBank/DDBJ whole genome shotgun (WGS) entry which is preliminary data.</text>
</comment>
<proteinExistence type="predicted"/>
<feature type="non-terminal residue" evidence="4">
    <location>
        <position position="1"/>
    </location>
</feature>
<dbReference type="Pfam" id="PF03171">
    <property type="entry name" value="2OG-FeII_Oxy"/>
    <property type="match status" value="1"/>
</dbReference>
<name>A0A7J9J0U3_9ROSI</name>
<dbReference type="AlphaFoldDB" id="A0A7J9J0U3"/>
<feature type="domain" description="Isopenicillin N synthase-like Fe(2+) 2OG dioxygenase" evidence="3">
    <location>
        <begin position="42"/>
        <end position="104"/>
    </location>
</feature>
<protein>
    <recommendedName>
        <fullName evidence="3">Isopenicillin N synthase-like Fe(2+) 2OG dioxygenase domain-containing protein</fullName>
    </recommendedName>
</protein>
<accession>A0A7J9J0U3</accession>
<evidence type="ECO:0000313" key="5">
    <source>
        <dbReference type="Proteomes" id="UP000593575"/>
    </source>
</evidence>
<keyword evidence="1" id="KW-0479">Metal-binding</keyword>
<evidence type="ECO:0000256" key="2">
    <source>
        <dbReference type="ARBA" id="ARBA00023004"/>
    </source>
</evidence>
<dbReference type="EMBL" id="JABFAE010000004">
    <property type="protein sequence ID" value="MBA0827035.1"/>
    <property type="molecule type" value="Genomic_DNA"/>
</dbReference>
<evidence type="ECO:0000313" key="4">
    <source>
        <dbReference type="EMBL" id="MBA0827035.1"/>
    </source>
</evidence>
<dbReference type="SUPFAM" id="SSF51197">
    <property type="entry name" value="Clavaminate synthase-like"/>
    <property type="match status" value="2"/>
</dbReference>
<dbReference type="InterPro" id="IPR050295">
    <property type="entry name" value="Plant_2OG-oxidoreductases"/>
</dbReference>
<dbReference type="PANTHER" id="PTHR47991">
    <property type="entry name" value="OXOGLUTARATE/IRON-DEPENDENT DIOXYGENASE"/>
    <property type="match status" value="1"/>
</dbReference>
<dbReference type="GO" id="GO:0046872">
    <property type="term" value="F:metal ion binding"/>
    <property type="evidence" value="ECO:0007669"/>
    <property type="project" value="UniProtKB-KW"/>
</dbReference>
<evidence type="ECO:0000259" key="3">
    <source>
        <dbReference type="Pfam" id="PF03171"/>
    </source>
</evidence>
<dbReference type="Proteomes" id="UP000593575">
    <property type="component" value="Unassembled WGS sequence"/>
</dbReference>
<gene>
    <name evidence="4" type="ORF">Goarm_011842</name>
</gene>
<evidence type="ECO:0000256" key="1">
    <source>
        <dbReference type="ARBA" id="ARBA00022723"/>
    </source>
</evidence>